<dbReference type="HAMAP" id="MF_01393">
    <property type="entry name" value="ATP_synth_a_bact"/>
    <property type="match status" value="1"/>
</dbReference>
<feature type="transmembrane region" description="Helical" evidence="12">
    <location>
        <begin position="192"/>
        <end position="213"/>
    </location>
</feature>
<dbReference type="PRINTS" id="PR00123">
    <property type="entry name" value="ATPASEA"/>
</dbReference>
<comment type="subcellular location">
    <subcellularLocation>
        <location evidence="1 11">Mitochondrion inner membrane</location>
        <topology evidence="1 11">Multi-pass membrane protein</topology>
    </subcellularLocation>
</comment>
<keyword evidence="13" id="KW-0496">Mitochondrion</keyword>
<keyword evidence="7 12" id="KW-1133">Transmembrane helix</keyword>
<dbReference type="EMBL" id="AF222718">
    <property type="protein sequence ID" value="AAF36963.1"/>
    <property type="molecule type" value="Genomic_DNA"/>
</dbReference>
<keyword evidence="5 12" id="KW-0812">Transmembrane</keyword>
<keyword evidence="10" id="KW-0066">ATP synthesis</keyword>
<dbReference type="GeneID" id="801005"/>
<keyword evidence="3" id="KW-0813">Transport</keyword>
<evidence type="ECO:0000256" key="9">
    <source>
        <dbReference type="ARBA" id="ARBA00023136"/>
    </source>
</evidence>
<sequence>MIIFSPLQQFEILPLVNLYFGFFDFSITNSFVITILFFVISFIFIFILSDFKNNNIYIFFSRWGIILNDLYLLIIGLVIDNIGLKDGAKFFPIVFSVFLFILGLNIIGLIPYSFTVTSHFVMTFSFSFFLFLSINIITFLNHGLKFFSLFLPGGTSIVLAFLLVPIEMISYFFRPISLSIRLFANMMAGHTLLKVIAGFVLTIMTLNGVYFIFHYLPLFMLVPLFLLEVGVALIQAFVFSILISMYINSAINLH</sequence>
<dbReference type="GO" id="GO:0046933">
    <property type="term" value="F:proton-transporting ATP synthase activity, rotational mechanism"/>
    <property type="evidence" value="ECO:0007669"/>
    <property type="project" value="TreeGrafter"/>
</dbReference>
<feature type="transmembrane region" description="Helical" evidence="12">
    <location>
        <begin position="225"/>
        <end position="247"/>
    </location>
</feature>
<dbReference type="InterPro" id="IPR000568">
    <property type="entry name" value="ATP_synth_F0_asu"/>
</dbReference>
<dbReference type="Gene3D" id="1.20.120.220">
    <property type="entry name" value="ATP synthase, F0 complex, subunit A"/>
    <property type="match status" value="1"/>
</dbReference>
<evidence type="ECO:0000256" key="6">
    <source>
        <dbReference type="ARBA" id="ARBA00022781"/>
    </source>
</evidence>
<dbReference type="Pfam" id="PF00119">
    <property type="entry name" value="ATP-synt_A"/>
    <property type="match status" value="1"/>
</dbReference>
<organism evidence="13">
    <name type="scientific">Synura synuroidea</name>
    <dbReference type="NCBI Taxonomy" id="47573"/>
    <lineage>
        <taxon>Eukaryota</taxon>
        <taxon>Sar</taxon>
        <taxon>Stramenopiles</taxon>
        <taxon>Ochrophyta</taxon>
        <taxon>Synurophyceae</taxon>
        <taxon>Synurales</taxon>
        <taxon>Mallomonadaceae</taxon>
        <taxon>Synura</taxon>
    </lineage>
</organism>
<dbReference type="GO" id="GO:0016787">
    <property type="term" value="F:hydrolase activity"/>
    <property type="evidence" value="ECO:0007669"/>
    <property type="project" value="UniProtKB-KW"/>
</dbReference>
<accession>Q9MG86</accession>
<feature type="transmembrane region" description="Helical" evidence="12">
    <location>
        <begin position="60"/>
        <end position="79"/>
    </location>
</feature>
<evidence type="ECO:0000256" key="11">
    <source>
        <dbReference type="RuleBase" id="RU004450"/>
    </source>
</evidence>
<keyword evidence="9 12" id="KW-0472">Membrane</keyword>
<dbReference type="NCBIfam" id="TIGR01131">
    <property type="entry name" value="ATP_synt_6_or_A"/>
    <property type="match status" value="1"/>
</dbReference>
<dbReference type="InterPro" id="IPR035908">
    <property type="entry name" value="F0_ATP_A_sf"/>
</dbReference>
<feature type="transmembrane region" description="Helical" evidence="12">
    <location>
        <begin position="146"/>
        <end position="172"/>
    </location>
</feature>
<keyword evidence="13" id="KW-0378">Hydrolase</keyword>
<evidence type="ECO:0000256" key="12">
    <source>
        <dbReference type="SAM" id="Phobius"/>
    </source>
</evidence>
<reference evidence="13" key="1">
    <citation type="journal article" date="2000" name="Nucleic Acids Res.">
        <title>The mitochondrial genome of the stramenopile alga Chrysodidymus synuroideus. Complete sequence, gene content and genome organization.</title>
        <authorList>
            <person name="Chesnick J.M."/>
            <person name="Goff M."/>
            <person name="Graham J."/>
            <person name="Ocampo C."/>
            <person name="Lang B.F."/>
            <person name="Seif E."/>
            <person name="Burger G."/>
        </authorList>
    </citation>
    <scope>NUCLEOTIDE SEQUENCE</scope>
</reference>
<dbReference type="FunFam" id="1.20.120.220:FF:000003">
    <property type="entry name" value="ATP synthase subunit a"/>
    <property type="match status" value="1"/>
</dbReference>
<keyword evidence="8" id="KW-0406">Ion transport</keyword>
<evidence type="ECO:0000256" key="10">
    <source>
        <dbReference type="ARBA" id="ARBA00023310"/>
    </source>
</evidence>
<name>Q9MG86_9STRA</name>
<comment type="similarity">
    <text evidence="2">Belongs to the ATPase A chain family.</text>
</comment>
<dbReference type="GO" id="GO:0005743">
    <property type="term" value="C:mitochondrial inner membrane"/>
    <property type="evidence" value="ECO:0007669"/>
    <property type="project" value="UniProtKB-SubCell"/>
</dbReference>
<dbReference type="SUPFAM" id="SSF81336">
    <property type="entry name" value="F1F0 ATP synthase subunit A"/>
    <property type="match status" value="1"/>
</dbReference>
<geneLocation type="mitochondrion" evidence="13"/>
<evidence type="ECO:0000256" key="4">
    <source>
        <dbReference type="ARBA" id="ARBA00022547"/>
    </source>
</evidence>
<dbReference type="CDD" id="cd00310">
    <property type="entry name" value="ATP-synt_Fo_a_6"/>
    <property type="match status" value="1"/>
</dbReference>
<dbReference type="PROSITE" id="PS00449">
    <property type="entry name" value="ATPASE_A"/>
    <property type="match status" value="1"/>
</dbReference>
<dbReference type="NCBIfam" id="NF004482">
    <property type="entry name" value="PRK05815.2-4"/>
    <property type="match status" value="1"/>
</dbReference>
<evidence type="ECO:0000256" key="8">
    <source>
        <dbReference type="ARBA" id="ARBA00023065"/>
    </source>
</evidence>
<gene>
    <name evidence="13" type="primary">atp6</name>
</gene>
<evidence type="ECO:0000256" key="3">
    <source>
        <dbReference type="ARBA" id="ARBA00022448"/>
    </source>
</evidence>
<evidence type="ECO:0000256" key="2">
    <source>
        <dbReference type="ARBA" id="ARBA00006810"/>
    </source>
</evidence>
<feature type="transmembrane region" description="Helical" evidence="12">
    <location>
        <begin position="91"/>
        <end position="112"/>
    </location>
</feature>
<dbReference type="InterPro" id="IPR023011">
    <property type="entry name" value="ATP_synth_F0_asu_AS"/>
</dbReference>
<protein>
    <recommendedName>
        <fullName evidence="11">ATP synthase subunit a</fullName>
    </recommendedName>
</protein>
<evidence type="ECO:0000256" key="5">
    <source>
        <dbReference type="ARBA" id="ARBA00022692"/>
    </source>
</evidence>
<dbReference type="AlphaFoldDB" id="Q9MG86"/>
<dbReference type="PANTHER" id="PTHR11410:SF0">
    <property type="entry name" value="ATP SYNTHASE SUBUNIT A"/>
    <property type="match status" value="1"/>
</dbReference>
<dbReference type="RefSeq" id="NP_038197.1">
    <property type="nucleotide sequence ID" value="NC_002174.1"/>
</dbReference>
<dbReference type="GO" id="GO:0045259">
    <property type="term" value="C:proton-transporting ATP synthase complex"/>
    <property type="evidence" value="ECO:0007669"/>
    <property type="project" value="UniProtKB-KW"/>
</dbReference>
<keyword evidence="4" id="KW-0138">CF(0)</keyword>
<feature type="transmembrane region" description="Helical" evidence="12">
    <location>
        <begin position="27"/>
        <end position="48"/>
    </location>
</feature>
<feature type="transmembrane region" description="Helical" evidence="12">
    <location>
        <begin position="119"/>
        <end position="140"/>
    </location>
</feature>
<evidence type="ECO:0000256" key="7">
    <source>
        <dbReference type="ARBA" id="ARBA00022989"/>
    </source>
</evidence>
<evidence type="ECO:0000313" key="13">
    <source>
        <dbReference type="EMBL" id="AAF36963.1"/>
    </source>
</evidence>
<evidence type="ECO:0000256" key="1">
    <source>
        <dbReference type="ARBA" id="ARBA00004448"/>
    </source>
</evidence>
<proteinExistence type="inferred from homology"/>
<dbReference type="PANTHER" id="PTHR11410">
    <property type="entry name" value="ATP SYNTHASE SUBUNIT A"/>
    <property type="match status" value="1"/>
</dbReference>
<keyword evidence="6" id="KW-0375">Hydrogen ion transport</keyword>
<dbReference type="InterPro" id="IPR045083">
    <property type="entry name" value="ATP_synth_F0_asu_bact/mt"/>
</dbReference>